<evidence type="ECO:0000313" key="2">
    <source>
        <dbReference type="Proteomes" id="UP000724672"/>
    </source>
</evidence>
<gene>
    <name evidence="1" type="ORF">GOQ27_12390</name>
</gene>
<dbReference type="RefSeq" id="WP_203367187.1">
    <property type="nucleotide sequence ID" value="NZ_WSFT01000044.1"/>
</dbReference>
<proteinExistence type="predicted"/>
<sequence length="216" mass="25498">MSRFLGPIHHWLYNKIALHEELEKNILNSLEQKYGMEITQTHDYFLNKYGDFLEDKPLEELIDTNNIHGWLQNRINIAEGRFADFVTTVLTKFQGETFSIIEKEFERQGTECGKDAKDKYEVSSAPDIYKALNNYILDGMPCDNVNNVVKTEANELEWKVTNCLHKKYWTSVNGDLDIYYNLRSIWTEKFVENANNDYNYEFKFESNVLKHKIISK</sequence>
<name>A0A942UZR2_9FIRM</name>
<keyword evidence="2" id="KW-1185">Reference proteome</keyword>
<evidence type="ECO:0000313" key="1">
    <source>
        <dbReference type="EMBL" id="MBS4539266.1"/>
    </source>
</evidence>
<comment type="caution">
    <text evidence="1">The sequence shown here is derived from an EMBL/GenBank/DDBJ whole genome shotgun (WGS) entry which is preliminary data.</text>
</comment>
<organism evidence="1 2">
    <name type="scientific">Anaeromonas frigoriresistens</name>
    <dbReference type="NCBI Taxonomy" id="2683708"/>
    <lineage>
        <taxon>Bacteria</taxon>
        <taxon>Bacillati</taxon>
        <taxon>Bacillota</taxon>
        <taxon>Tissierellia</taxon>
        <taxon>Tissierellales</taxon>
        <taxon>Thermohalobacteraceae</taxon>
        <taxon>Anaeromonas</taxon>
    </lineage>
</organism>
<dbReference type="Proteomes" id="UP000724672">
    <property type="component" value="Unassembled WGS sequence"/>
</dbReference>
<dbReference type="EMBL" id="WSFT01000044">
    <property type="protein sequence ID" value="MBS4539266.1"/>
    <property type="molecule type" value="Genomic_DNA"/>
</dbReference>
<dbReference type="AlphaFoldDB" id="A0A942UZR2"/>
<accession>A0A942UZR2</accession>
<reference evidence="1" key="1">
    <citation type="submission" date="2019-12" db="EMBL/GenBank/DDBJ databases">
        <title>Clostridiaceae gen. nov. sp. nov., isolated from sediment in Xinjiang, China.</title>
        <authorList>
            <person name="Zhang R."/>
        </authorList>
    </citation>
    <scope>NUCLEOTIDE SEQUENCE</scope>
    <source>
        <strain evidence="1">D2Q-11</strain>
    </source>
</reference>
<protein>
    <submittedName>
        <fullName evidence="1">Uncharacterized protein</fullName>
    </submittedName>
</protein>